<dbReference type="PROSITE" id="PS51767">
    <property type="entry name" value="PEPTIDASE_A1"/>
    <property type="match status" value="1"/>
</dbReference>
<dbReference type="PANTHER" id="PTHR47967">
    <property type="entry name" value="OS07G0603500 PROTEIN-RELATED"/>
    <property type="match status" value="1"/>
</dbReference>
<dbReference type="EMBL" id="JQ021869">
    <property type="protein sequence ID" value="AEX13224.1"/>
    <property type="molecule type" value="Genomic_DNA"/>
</dbReference>
<keyword evidence="2" id="KW-0378">Hydrolase</keyword>
<dbReference type="InterPro" id="IPR033121">
    <property type="entry name" value="PEPTIDASE_A1"/>
</dbReference>
<evidence type="ECO:0000256" key="2">
    <source>
        <dbReference type="ARBA" id="ARBA00022801"/>
    </source>
</evidence>
<reference evidence="4" key="1">
    <citation type="submission" date="2011-11" db="EMBL/GenBank/DDBJ databases">
        <title>Nucleotide Diversity and Divergence in the Loblolly Pine Gene Space.</title>
        <authorList>
            <person name="Neale D.B."/>
            <person name="Wegrzyn J.L."/>
            <person name="Lee J.M."/>
            <person name="Eckert A.J."/>
            <person name="Liechty J.D."/>
            <person name="Stevens K.A."/>
            <person name="Langley C.H."/>
        </authorList>
    </citation>
    <scope>NUCLEOTIDE SEQUENCE</scope>
    <source>
        <strain evidence="4">6915</strain>
        <tissue evidence="4">Megagametophyte</tissue>
    </source>
</reference>
<feature type="domain" description="Peptidase A1" evidence="3">
    <location>
        <begin position="1"/>
        <end position="80"/>
    </location>
</feature>
<evidence type="ECO:0000313" key="4">
    <source>
        <dbReference type="EMBL" id="AEX13224.1"/>
    </source>
</evidence>
<dbReference type="Gene3D" id="2.40.70.10">
    <property type="entry name" value="Acid Proteases"/>
    <property type="match status" value="1"/>
</dbReference>
<dbReference type="GO" id="GO:0008233">
    <property type="term" value="F:peptidase activity"/>
    <property type="evidence" value="ECO:0007669"/>
    <property type="project" value="UniProtKB-KW"/>
</dbReference>
<dbReference type="InterPro" id="IPR032799">
    <property type="entry name" value="TAXi_C"/>
</dbReference>
<evidence type="ECO:0000256" key="1">
    <source>
        <dbReference type="ARBA" id="ARBA00022670"/>
    </source>
</evidence>
<accession>K7NMB8</accession>
<dbReference type="Pfam" id="PF14541">
    <property type="entry name" value="TAXi_C"/>
    <property type="match status" value="1"/>
</dbReference>
<organism evidence="4">
    <name type="scientific">Pinus taeda</name>
    <name type="common">Loblolly pine</name>
    <dbReference type="NCBI Taxonomy" id="3352"/>
    <lineage>
        <taxon>Eukaryota</taxon>
        <taxon>Viridiplantae</taxon>
        <taxon>Streptophyta</taxon>
        <taxon>Embryophyta</taxon>
        <taxon>Tracheophyta</taxon>
        <taxon>Spermatophyta</taxon>
        <taxon>Pinopsida</taxon>
        <taxon>Pinidae</taxon>
        <taxon>Conifers I</taxon>
        <taxon>Pinales</taxon>
        <taxon>Pinaceae</taxon>
        <taxon>Pinus</taxon>
        <taxon>Pinus subgen. Pinus</taxon>
    </lineage>
</organism>
<dbReference type="GO" id="GO:0006508">
    <property type="term" value="P:proteolysis"/>
    <property type="evidence" value="ECO:0007669"/>
    <property type="project" value="UniProtKB-KW"/>
</dbReference>
<name>K7NMB8_PINTA</name>
<gene>
    <name evidence="4" type="ORF">CL3308Contig1_01</name>
</gene>
<sequence length="80" mass="8525">NNGSKIVLGNKAVPRDIPLTWTPLFINRINPSASTFYYLGLQAVSIGGKRLTLPSSLLSFDSHGNGGTIIDSGTSFTNFP</sequence>
<protein>
    <recommendedName>
        <fullName evidence="3">Peptidase A1 domain-containing protein</fullName>
    </recommendedName>
</protein>
<feature type="non-terminal residue" evidence="4">
    <location>
        <position position="80"/>
    </location>
</feature>
<evidence type="ECO:0000259" key="3">
    <source>
        <dbReference type="PROSITE" id="PS51767"/>
    </source>
</evidence>
<dbReference type="InterPro" id="IPR051708">
    <property type="entry name" value="Plant_Aspart_Prot_A1"/>
</dbReference>
<dbReference type="SUPFAM" id="SSF50630">
    <property type="entry name" value="Acid proteases"/>
    <property type="match status" value="1"/>
</dbReference>
<dbReference type="AlphaFoldDB" id="K7NMB8"/>
<feature type="non-terminal residue" evidence="4">
    <location>
        <position position="1"/>
    </location>
</feature>
<dbReference type="InterPro" id="IPR021109">
    <property type="entry name" value="Peptidase_aspartic_dom_sf"/>
</dbReference>
<proteinExistence type="predicted"/>
<keyword evidence="1" id="KW-0645">Protease</keyword>